<comment type="caution">
    <text evidence="1">The sequence shown here is derived from an EMBL/GenBank/DDBJ whole genome shotgun (WGS) entry which is preliminary data.</text>
</comment>
<evidence type="ECO:0000313" key="1">
    <source>
        <dbReference type="EMBL" id="KAJ9107678.1"/>
    </source>
</evidence>
<protein>
    <submittedName>
        <fullName evidence="1">Uncharacterized protein</fullName>
    </submittedName>
</protein>
<reference evidence="1" key="1">
    <citation type="submission" date="2023-04" db="EMBL/GenBank/DDBJ databases">
        <title>Draft Genome sequencing of Naganishia species isolated from polar environments using Oxford Nanopore Technology.</title>
        <authorList>
            <person name="Leo P."/>
            <person name="Venkateswaran K."/>
        </authorList>
    </citation>
    <scope>NUCLEOTIDE SEQUENCE</scope>
    <source>
        <strain evidence="1">MNA-CCFEE 5423</strain>
    </source>
</reference>
<organism evidence="1 2">
    <name type="scientific">Naganishia friedmannii</name>
    <dbReference type="NCBI Taxonomy" id="89922"/>
    <lineage>
        <taxon>Eukaryota</taxon>
        <taxon>Fungi</taxon>
        <taxon>Dikarya</taxon>
        <taxon>Basidiomycota</taxon>
        <taxon>Agaricomycotina</taxon>
        <taxon>Tremellomycetes</taxon>
        <taxon>Filobasidiales</taxon>
        <taxon>Filobasidiaceae</taxon>
        <taxon>Naganishia</taxon>
    </lineage>
</organism>
<evidence type="ECO:0000313" key="2">
    <source>
        <dbReference type="Proteomes" id="UP001227268"/>
    </source>
</evidence>
<accession>A0ACC2W7J0</accession>
<name>A0ACC2W7J0_9TREE</name>
<dbReference type="EMBL" id="JASBWT010000002">
    <property type="protein sequence ID" value="KAJ9107678.1"/>
    <property type="molecule type" value="Genomic_DNA"/>
</dbReference>
<dbReference type="Proteomes" id="UP001227268">
    <property type="component" value="Unassembled WGS sequence"/>
</dbReference>
<sequence>MPSKAVPAGNNGAVIANYPLPAGTVDVEMPDRVRKGLKEKSVEWCCATPRSLVRKESDASSLIVGPGTDLDDFDQCWTLTSDGFFLTGTDGLYVHPAFLFINRKNPSTPALLSAANSTPSAVEVCLCLNVLQRLRIHLPPWLPLPLTALDDKAHNEIDNPWGSPPNIAFGNVDPAISTPGLSFSPLGTVSNTTSEDGIDAELEMPGHPNSATCKENDNALGLIFDDEQPQRSFSGNWSSSIAHPDEEAPPRLLSATLKRRAYLPCPEDLSKSHTNTSFTAFIAVAVHDIPCAVQEGLYGMCIPRNSRPGRKPLPLVFRVLFGALEWWIAPRTEGMMLTQDREGEDDGGSS</sequence>
<gene>
    <name evidence="1" type="ORF">QFC21_001138</name>
</gene>
<proteinExistence type="predicted"/>
<keyword evidence="2" id="KW-1185">Reference proteome</keyword>